<keyword evidence="3" id="KW-1185">Reference proteome</keyword>
<reference evidence="2 3" key="1">
    <citation type="submission" date="2016-10" db="EMBL/GenBank/DDBJ databases">
        <authorList>
            <person name="de Groot N.N."/>
        </authorList>
    </citation>
    <scope>NUCLEOTIDE SEQUENCE [LARGE SCALE GENOMIC DNA]</scope>
    <source>
        <strain evidence="2 3">DSM 8512</strain>
    </source>
</reference>
<sequence length="238" mass="26614">MIRNITLTALLAVMAAPGLPQTAAAATFTPPAGCRLEVTVQNRSCTVSQYYRCESDAEGDQRSAIFGKDGLAHLSRIDRETRWIESSNPNSGIADRLVDEAENHASFKNLLDTGRDDFDFWTESNTGERLHHKGFDVLTGEKVSIDGIELEKTRFELTTTNEAGEVLITRQGQQFISRSFGRFYGGIEEQSDWTGQRRETNDSPVLFRFPGQRGFGSTTPEFDCEQLMTQLYLEGTQL</sequence>
<dbReference type="EMBL" id="FODE01000010">
    <property type="protein sequence ID" value="SEN58613.1"/>
    <property type="molecule type" value="Genomic_DNA"/>
</dbReference>
<organism evidence="2 3">
    <name type="scientific">Paracoccus alcaliphilus</name>
    <dbReference type="NCBI Taxonomy" id="34002"/>
    <lineage>
        <taxon>Bacteria</taxon>
        <taxon>Pseudomonadati</taxon>
        <taxon>Pseudomonadota</taxon>
        <taxon>Alphaproteobacteria</taxon>
        <taxon>Rhodobacterales</taxon>
        <taxon>Paracoccaceae</taxon>
        <taxon>Paracoccus</taxon>
    </lineage>
</organism>
<protein>
    <submittedName>
        <fullName evidence="2">Uncharacterized protein</fullName>
    </submittedName>
</protein>
<dbReference type="AlphaFoldDB" id="A0A1H8HRA5"/>
<accession>A0A1H8HRA5</accession>
<dbReference type="STRING" id="34002.SAMN04489859_101055"/>
<feature type="chain" id="PRO_5011680308" evidence="1">
    <location>
        <begin position="26"/>
        <end position="238"/>
    </location>
</feature>
<proteinExistence type="predicted"/>
<dbReference type="OrthoDB" id="7844595at2"/>
<feature type="signal peptide" evidence="1">
    <location>
        <begin position="1"/>
        <end position="25"/>
    </location>
</feature>
<gene>
    <name evidence="2" type="ORF">SAMN04489859_101055</name>
</gene>
<evidence type="ECO:0000313" key="3">
    <source>
        <dbReference type="Proteomes" id="UP000199054"/>
    </source>
</evidence>
<keyword evidence="1" id="KW-0732">Signal</keyword>
<evidence type="ECO:0000313" key="2">
    <source>
        <dbReference type="EMBL" id="SEN58613.1"/>
    </source>
</evidence>
<dbReference type="RefSeq" id="WP_139208146.1">
    <property type="nucleotide sequence ID" value="NZ_CP067124.1"/>
</dbReference>
<evidence type="ECO:0000256" key="1">
    <source>
        <dbReference type="SAM" id="SignalP"/>
    </source>
</evidence>
<name>A0A1H8HRA5_9RHOB</name>
<dbReference type="Proteomes" id="UP000199054">
    <property type="component" value="Unassembled WGS sequence"/>
</dbReference>